<feature type="compositionally biased region" description="Pro residues" evidence="5">
    <location>
        <begin position="1"/>
        <end position="10"/>
    </location>
</feature>
<comment type="caution">
    <text evidence="7">The sequence shown here is derived from an EMBL/GenBank/DDBJ whole genome shotgun (WGS) entry which is preliminary data.</text>
</comment>
<dbReference type="InterPro" id="IPR052406">
    <property type="entry name" value="Chromatin_Remodeling_Comp"/>
</dbReference>
<dbReference type="PROSITE" id="PS51526">
    <property type="entry name" value="RFX_DBD"/>
    <property type="match status" value="1"/>
</dbReference>
<evidence type="ECO:0000256" key="1">
    <source>
        <dbReference type="ARBA" id="ARBA00022853"/>
    </source>
</evidence>
<proteinExistence type="predicted"/>
<evidence type="ECO:0000259" key="6">
    <source>
        <dbReference type="PROSITE" id="PS51526"/>
    </source>
</evidence>
<keyword evidence="2" id="KW-0805">Transcription regulation</keyword>
<evidence type="ECO:0000256" key="4">
    <source>
        <dbReference type="ARBA" id="ARBA00023242"/>
    </source>
</evidence>
<evidence type="ECO:0000256" key="3">
    <source>
        <dbReference type="ARBA" id="ARBA00023163"/>
    </source>
</evidence>
<dbReference type="EMBL" id="JBCAWK010000001">
    <property type="protein sequence ID" value="KAK8870034.1"/>
    <property type="molecule type" value="Genomic_DNA"/>
</dbReference>
<feature type="region of interest" description="Disordered" evidence="5">
    <location>
        <begin position="1"/>
        <end position="39"/>
    </location>
</feature>
<name>A0AAW0Z791_9TREE</name>
<evidence type="ECO:0000313" key="7">
    <source>
        <dbReference type="EMBL" id="KAK8870034.1"/>
    </source>
</evidence>
<evidence type="ECO:0000256" key="2">
    <source>
        <dbReference type="ARBA" id="ARBA00023015"/>
    </source>
</evidence>
<dbReference type="PANTHER" id="PTHR22970">
    <property type="entry name" value="AT-RICH INTERACTIVE DOMAIN-CONTAINING PROTEIN 2"/>
    <property type="match status" value="1"/>
</dbReference>
<sequence>MSRAAPPPNPSSSSRPIAPIPNHSSHHPSHAASHQQSRLTQYHPAPIELHTGPRNRLFLAIRSTVDEEIDWALPRLVVASFDQPEAFKLETWVDSVSALKEWPERWAEGLEKEAAMAELRAGNLATPPAEHEHDVDGESVVVVGDGEPSSKRRKLVKEALGAMPEWTNDPVVESRATNSLLILRNASFTTSNAKIICRTTFLSFLDRFFSLPISCLLEVMLRTPEPVQHILTIVQSIFPHLIRIPSTEVTRIFGGVFPKLLVETRDQGMMNHLLPLVISGMTIPNLPSPPAELVTHLFRQLVLRPNPAILELTLDLLISLTHNATHAKIILSQSDFPAHLRSLVALLTYGGQMKNIYWNADTAVRGVVYRNPAGDAVRAEYASRRRAMEREVAQKNMEVFGGRGVLGAVGDKPPAMSDVVKKKLYAMREPARSIQWMHETFVYSSTSQLLQVTFWHAYRDFFQNPSTVEALLSASEVIKNVTIAFPGASAKIWQDEMGNQKFVIAGMGFRKSSDDEDRFACLWRGCQHPSGCKNPDQVLSHIQSTHLPSTHQPLSCQWARCNHTPFTLSHLLTHLPLLHPAPVPELVMSHPSVTEISLSQPLITDRPPPPLPESARLYTLGQTTPLDHRQNPTGVPFLAALTIRNLARVLRTEINLAMPDDGREKAEEKKKHLLEERFGLPIPDNVLKEEEEEENAARGAGYADQDPGALGEKERERAREGFLSVEERLGEIVERNMSGLGLYLSEGFGW</sequence>
<dbReference type="KEGG" id="kne:92177864"/>
<feature type="domain" description="RFX-type winged-helix" evidence="6">
    <location>
        <begin position="433"/>
        <end position="511"/>
    </location>
</feature>
<evidence type="ECO:0000313" key="8">
    <source>
        <dbReference type="Proteomes" id="UP001388673"/>
    </source>
</evidence>
<keyword evidence="4" id="KW-0539">Nucleus</keyword>
<keyword evidence="8" id="KW-1185">Reference proteome</keyword>
<reference evidence="7 8" key="1">
    <citation type="journal article" date="2024" name="bioRxiv">
        <title>Comparative genomics of Cryptococcus and Kwoniella reveals pathogenesis evolution and contrasting karyotype dynamics via intercentromeric recombination or chromosome fusion.</title>
        <authorList>
            <person name="Coelho M.A."/>
            <person name="David-Palma M."/>
            <person name="Shea T."/>
            <person name="Bowers K."/>
            <person name="McGinley-Smith S."/>
            <person name="Mohammad A.W."/>
            <person name="Gnirke A."/>
            <person name="Yurkov A.M."/>
            <person name="Nowrousian M."/>
            <person name="Sun S."/>
            <person name="Cuomo C.A."/>
            <person name="Heitman J."/>
        </authorList>
    </citation>
    <scope>NUCLEOTIDE SEQUENCE [LARGE SCALE GENOMIC DNA]</scope>
    <source>
        <strain evidence="7 8">CBS 13917</strain>
    </source>
</reference>
<dbReference type="GO" id="GO:0006325">
    <property type="term" value="P:chromatin organization"/>
    <property type="evidence" value="ECO:0007669"/>
    <property type="project" value="UniProtKB-KW"/>
</dbReference>
<dbReference type="AlphaFoldDB" id="A0AAW0Z791"/>
<organism evidence="7 8">
    <name type="scientific">Kwoniella newhampshirensis</name>
    <dbReference type="NCBI Taxonomy" id="1651941"/>
    <lineage>
        <taxon>Eukaryota</taxon>
        <taxon>Fungi</taxon>
        <taxon>Dikarya</taxon>
        <taxon>Basidiomycota</taxon>
        <taxon>Agaricomycotina</taxon>
        <taxon>Tremellomycetes</taxon>
        <taxon>Tremellales</taxon>
        <taxon>Cryptococcaceae</taxon>
        <taxon>Kwoniella</taxon>
    </lineage>
</organism>
<gene>
    <name evidence="7" type="ORF">IAR55_000604</name>
</gene>
<dbReference type="GeneID" id="92177864"/>
<accession>A0AAW0Z791</accession>
<protein>
    <recommendedName>
        <fullName evidence="6">RFX-type winged-helix domain-containing protein</fullName>
    </recommendedName>
</protein>
<feature type="region of interest" description="Disordered" evidence="5">
    <location>
        <begin position="689"/>
        <end position="717"/>
    </location>
</feature>
<feature type="compositionally biased region" description="Low complexity" evidence="5">
    <location>
        <begin position="11"/>
        <end position="23"/>
    </location>
</feature>
<keyword evidence="3" id="KW-0804">Transcription</keyword>
<dbReference type="InterPro" id="IPR003150">
    <property type="entry name" value="DNA-bd_RFX"/>
</dbReference>
<dbReference type="Proteomes" id="UP001388673">
    <property type="component" value="Unassembled WGS sequence"/>
</dbReference>
<dbReference type="GO" id="GO:0016586">
    <property type="term" value="C:RSC-type complex"/>
    <property type="evidence" value="ECO:0007669"/>
    <property type="project" value="TreeGrafter"/>
</dbReference>
<evidence type="ECO:0000256" key="5">
    <source>
        <dbReference type="SAM" id="MobiDB-lite"/>
    </source>
</evidence>
<dbReference type="PANTHER" id="PTHR22970:SF14">
    <property type="entry name" value="AT-RICH INTERACTIVE DOMAIN-CONTAINING PROTEIN 2"/>
    <property type="match status" value="1"/>
</dbReference>
<dbReference type="RefSeq" id="XP_066806280.1">
    <property type="nucleotide sequence ID" value="XM_066943738.1"/>
</dbReference>
<keyword evidence="1" id="KW-0156">Chromatin regulator</keyword>
<dbReference type="GO" id="GO:0003677">
    <property type="term" value="F:DNA binding"/>
    <property type="evidence" value="ECO:0007669"/>
    <property type="project" value="InterPro"/>
</dbReference>
<dbReference type="GO" id="GO:0006355">
    <property type="term" value="P:regulation of DNA-templated transcription"/>
    <property type="evidence" value="ECO:0007669"/>
    <property type="project" value="InterPro"/>
</dbReference>